<dbReference type="Proteomes" id="UP000243217">
    <property type="component" value="Unassembled WGS sequence"/>
</dbReference>
<name>A0A1W0A4W4_9STRA</name>
<evidence type="ECO:0000256" key="1">
    <source>
        <dbReference type="SAM" id="Phobius"/>
    </source>
</evidence>
<comment type="caution">
    <text evidence="2">The sequence shown here is derived from an EMBL/GenBank/DDBJ whole genome shotgun (WGS) entry which is preliminary data.</text>
</comment>
<organism evidence="2 3">
    <name type="scientific">Thraustotheca clavata</name>
    <dbReference type="NCBI Taxonomy" id="74557"/>
    <lineage>
        <taxon>Eukaryota</taxon>
        <taxon>Sar</taxon>
        <taxon>Stramenopiles</taxon>
        <taxon>Oomycota</taxon>
        <taxon>Saprolegniomycetes</taxon>
        <taxon>Saprolegniales</taxon>
        <taxon>Achlyaceae</taxon>
        <taxon>Thraustotheca</taxon>
    </lineage>
</organism>
<proteinExistence type="predicted"/>
<dbReference type="Gene3D" id="3.80.10.10">
    <property type="entry name" value="Ribonuclease Inhibitor"/>
    <property type="match status" value="1"/>
</dbReference>
<feature type="transmembrane region" description="Helical" evidence="1">
    <location>
        <begin position="195"/>
        <end position="215"/>
    </location>
</feature>
<dbReference type="InterPro" id="IPR032675">
    <property type="entry name" value="LRR_dom_sf"/>
</dbReference>
<feature type="transmembrane region" description="Helical" evidence="1">
    <location>
        <begin position="235"/>
        <end position="251"/>
    </location>
</feature>
<dbReference type="EMBL" id="JNBS01000473">
    <property type="protein sequence ID" value="OQS05317.1"/>
    <property type="molecule type" value="Genomic_DNA"/>
</dbReference>
<dbReference type="AlphaFoldDB" id="A0A1W0A4W4"/>
<evidence type="ECO:0000313" key="3">
    <source>
        <dbReference type="Proteomes" id="UP000243217"/>
    </source>
</evidence>
<keyword evidence="1" id="KW-1133">Transmembrane helix</keyword>
<feature type="transmembrane region" description="Helical" evidence="1">
    <location>
        <begin position="272"/>
        <end position="291"/>
    </location>
</feature>
<keyword evidence="1" id="KW-0472">Membrane</keyword>
<accession>A0A1W0A4W4</accession>
<protein>
    <submittedName>
        <fullName evidence="2">Uncharacterized protein</fullName>
    </submittedName>
</protein>
<gene>
    <name evidence="2" type="ORF">THRCLA_02532</name>
</gene>
<sequence length="351" mass="40068">MVKLSMLDITGANSTSIPETILDEPLVKLSWSNNALTSLPIELFEMPMLETLYCFNNSITSLRDGLAGNWSASLENVYLNGNPLQSLPMTVISNTTSIADCFKTEVFGATVSLNCVWTILENTNNSTSHQSIKHNWPIEYCFHCFPFTYSPKCGLGDPTSISLLNPRYINWRQFLAVFVLHRTKLEFFEVYNREVSLLTTFLLGLMHLHGIYMVFKPIPMIRRYDIKILQWYRFFFGRYGPFGLYGQLYLARVRVKLLYQLPLHMYRAYRMSCLFTTPISALISSVLLAVNVRNPFARQWLPAILDAVIDFALSSGIPIALVFQSVAGYYIHADKDIAANHVWLDRNVLLG</sequence>
<dbReference type="OrthoDB" id="694479at2759"/>
<feature type="transmembrane region" description="Helical" evidence="1">
    <location>
        <begin position="311"/>
        <end position="331"/>
    </location>
</feature>
<keyword evidence="1" id="KW-0812">Transmembrane</keyword>
<dbReference type="SUPFAM" id="SSF52075">
    <property type="entry name" value="Outer arm dynein light chain 1"/>
    <property type="match status" value="1"/>
</dbReference>
<keyword evidence="3" id="KW-1185">Reference proteome</keyword>
<evidence type="ECO:0000313" key="2">
    <source>
        <dbReference type="EMBL" id="OQS05317.1"/>
    </source>
</evidence>
<reference evidence="2 3" key="1">
    <citation type="journal article" date="2014" name="Genome Biol. Evol.">
        <title>The secreted proteins of Achlya hypogyna and Thraustotheca clavata identify the ancestral oomycete secretome and reveal gene acquisitions by horizontal gene transfer.</title>
        <authorList>
            <person name="Misner I."/>
            <person name="Blouin N."/>
            <person name="Leonard G."/>
            <person name="Richards T.A."/>
            <person name="Lane C.E."/>
        </authorList>
    </citation>
    <scope>NUCLEOTIDE SEQUENCE [LARGE SCALE GENOMIC DNA]</scope>
    <source>
        <strain evidence="2 3">ATCC 34112</strain>
    </source>
</reference>